<dbReference type="SMART" id="SM00225">
    <property type="entry name" value="BTB"/>
    <property type="match status" value="1"/>
</dbReference>
<dbReference type="Gene3D" id="3.40.50.150">
    <property type="entry name" value="Vaccinia Virus protein VP39"/>
    <property type="match status" value="2"/>
</dbReference>
<organism evidence="9 10">
    <name type="scientific">Culex pipiens pipiens</name>
    <name type="common">Northern house mosquito</name>
    <dbReference type="NCBI Taxonomy" id="38569"/>
    <lineage>
        <taxon>Eukaryota</taxon>
        <taxon>Metazoa</taxon>
        <taxon>Ecdysozoa</taxon>
        <taxon>Arthropoda</taxon>
        <taxon>Hexapoda</taxon>
        <taxon>Insecta</taxon>
        <taxon>Pterygota</taxon>
        <taxon>Neoptera</taxon>
        <taxon>Endopterygota</taxon>
        <taxon>Diptera</taxon>
        <taxon>Nematocera</taxon>
        <taxon>Culicoidea</taxon>
        <taxon>Culicidae</taxon>
        <taxon>Culicinae</taxon>
        <taxon>Culicini</taxon>
        <taxon>Culex</taxon>
        <taxon>Culex</taxon>
    </lineage>
</organism>
<evidence type="ECO:0000256" key="7">
    <source>
        <dbReference type="PROSITE-ProRule" id="PRU01015"/>
    </source>
</evidence>
<dbReference type="InterPro" id="IPR055135">
    <property type="entry name" value="PRMT_dom"/>
</dbReference>
<dbReference type="Gene3D" id="2.60.210.10">
    <property type="entry name" value="Apoptosis, Tumor Necrosis Factor Receptor Associated Protein 2, Chain A"/>
    <property type="match status" value="1"/>
</dbReference>
<comment type="caution">
    <text evidence="9">The sequence shown here is derived from an EMBL/GenBank/DDBJ whole genome shotgun (WGS) entry which is preliminary data.</text>
</comment>
<keyword evidence="10" id="KW-1185">Reference proteome</keyword>
<dbReference type="SUPFAM" id="SSF53335">
    <property type="entry name" value="S-adenosyl-L-methionine-dependent methyltransferases"/>
    <property type="match status" value="2"/>
</dbReference>
<feature type="domain" description="BTB" evidence="8">
    <location>
        <begin position="172"/>
        <end position="231"/>
    </location>
</feature>
<dbReference type="PANTHER" id="PTHR11006">
    <property type="entry name" value="PROTEIN ARGININE N-METHYLTRANSFERASE"/>
    <property type="match status" value="1"/>
</dbReference>
<dbReference type="InterPro" id="IPR011333">
    <property type="entry name" value="SKP1/BTB/POZ_sf"/>
</dbReference>
<proteinExistence type="predicted"/>
<evidence type="ECO:0000259" key="8">
    <source>
        <dbReference type="PROSITE" id="PS50097"/>
    </source>
</evidence>
<dbReference type="GO" id="GO:0008168">
    <property type="term" value="F:methyltransferase activity"/>
    <property type="evidence" value="ECO:0007669"/>
    <property type="project" value="UniProtKB-KW"/>
</dbReference>
<keyword evidence="3 7" id="KW-0808">Transferase</keyword>
<name>A0ABD1D0R5_CULPP</name>
<dbReference type="InterPro" id="IPR029063">
    <property type="entry name" value="SAM-dependent_MTases_sf"/>
</dbReference>
<keyword evidence="4 7" id="KW-0949">S-adenosyl-L-methionine</keyword>
<dbReference type="PANTHER" id="PTHR11006:SF4">
    <property type="entry name" value="PROTEIN ARGININE N-METHYLTRANSFERASE 7"/>
    <property type="match status" value="1"/>
</dbReference>
<evidence type="ECO:0000256" key="5">
    <source>
        <dbReference type="ARBA" id="ARBA00022737"/>
    </source>
</evidence>
<comment type="function">
    <text evidence="6">Essential arginine methyltransferase that can both catalyze the formation of omega-N monomethylarginine (MMA) and symmetrical dimethylarginine (sDMA). Specifically mediates the symmetrical dimethylation of arginine residues in the small nuclear ribonucleoproteins SmD1 and SmD3.</text>
</comment>
<evidence type="ECO:0000256" key="6">
    <source>
        <dbReference type="ARBA" id="ARBA00025081"/>
    </source>
</evidence>
<protein>
    <recommendedName>
        <fullName evidence="1">Protein arginine N-methyltransferase 7</fullName>
    </recommendedName>
</protein>
<dbReference type="InterPro" id="IPR025799">
    <property type="entry name" value="Arg_MeTrfase"/>
</dbReference>
<dbReference type="Pfam" id="PF22528">
    <property type="entry name" value="PRMT_C"/>
    <property type="match status" value="1"/>
</dbReference>
<evidence type="ECO:0000256" key="4">
    <source>
        <dbReference type="ARBA" id="ARBA00022691"/>
    </source>
</evidence>
<dbReference type="Pfam" id="PF00651">
    <property type="entry name" value="BTB"/>
    <property type="match status" value="1"/>
</dbReference>
<dbReference type="InterPro" id="IPR002083">
    <property type="entry name" value="MATH/TRAF_dom"/>
</dbReference>
<dbReference type="Proteomes" id="UP001562425">
    <property type="component" value="Unassembled WGS sequence"/>
</dbReference>
<dbReference type="Gene3D" id="2.70.160.11">
    <property type="entry name" value="Hnrnp arginine n-methyltransferase1"/>
    <property type="match status" value="2"/>
</dbReference>
<dbReference type="FunFam" id="3.40.50.150:FF:000070">
    <property type="entry name" value="Protein arginine N-methyltransferase 7"/>
    <property type="match status" value="1"/>
</dbReference>
<evidence type="ECO:0000313" key="10">
    <source>
        <dbReference type="Proteomes" id="UP001562425"/>
    </source>
</evidence>
<dbReference type="FunFam" id="3.40.50.150:FF:000071">
    <property type="entry name" value="Protein arginine N-methyltransferase 7"/>
    <property type="match status" value="1"/>
</dbReference>
<evidence type="ECO:0000256" key="2">
    <source>
        <dbReference type="ARBA" id="ARBA00022603"/>
    </source>
</evidence>
<reference evidence="9 10" key="1">
    <citation type="submission" date="2024-05" db="EMBL/GenBank/DDBJ databases">
        <title>Culex pipiens pipiens assembly and annotation.</title>
        <authorList>
            <person name="Alout H."/>
            <person name="Durand T."/>
        </authorList>
    </citation>
    <scope>NUCLEOTIDE SEQUENCE [LARGE SCALE GENOMIC DNA]</scope>
    <source>
        <strain evidence="9">HA-2024</strain>
        <tissue evidence="9">Whole body</tissue>
    </source>
</reference>
<keyword evidence="2 7" id="KW-0489">Methyltransferase</keyword>
<dbReference type="Pfam" id="PF06325">
    <property type="entry name" value="PrmA"/>
    <property type="match status" value="1"/>
</dbReference>
<accession>A0ABD1D0R5</accession>
<dbReference type="PROSITE" id="PS51678">
    <property type="entry name" value="SAM_MT_PRMT"/>
    <property type="match status" value="2"/>
</dbReference>
<evidence type="ECO:0000256" key="1">
    <source>
        <dbReference type="ARBA" id="ARBA00018773"/>
    </source>
</evidence>
<dbReference type="CDD" id="cd02440">
    <property type="entry name" value="AdoMet_MTases"/>
    <property type="match status" value="1"/>
</dbReference>
<dbReference type="SUPFAM" id="SSF49599">
    <property type="entry name" value="TRAF domain-like"/>
    <property type="match status" value="1"/>
</dbReference>
<gene>
    <name evidence="9" type="ORF">pipiens_003278</name>
</gene>
<dbReference type="PROSITE" id="PS50097">
    <property type="entry name" value="BTB"/>
    <property type="match status" value="1"/>
</dbReference>
<dbReference type="EMBL" id="JBEHCU010008216">
    <property type="protein sequence ID" value="KAL1386741.1"/>
    <property type="molecule type" value="Genomic_DNA"/>
</dbReference>
<dbReference type="InterPro" id="IPR000210">
    <property type="entry name" value="BTB/POZ_dom"/>
</dbReference>
<keyword evidence="5" id="KW-0677">Repeat</keyword>
<sequence length="995" mass="112072">MLEYPEIRFTWVISNFSEWIATIKRQKEWVAYSPLFPREPCPTKWKLMFRIERERDGDEKISLFLCPLMGPSNLEVFFHFMFYDNLYVPRMAELDLSFTPTDKFLGYEGFYDLPKLLADNEPRGNTVKFACTVTIMEKLRLLDSCEKVQKLHVANAKLNADMEKLLCMDKFGDVELVVGNRTFTTYKGILAARSTVFANMFQGQAKRFTVDDVEPEVFQEVLRYIYTDQVSDLGSMKFKLMGAAHRYNIASLIELCKQAFLVGELSLDTFADALIAGSIYEVPAVKIYALCYIEEGPVGFTQTRGWKELVEAHPSLANEVMYDDAGSDSDDGFDLRQEIARSAFADMCHDWERNQKYDQALQLTIGRLHAAGREAHVLDIGTGSGLLSMMAVRAGADSVVACEAFRPMADCAERVMAANGFGRIRLVKKRSTEVRVGPGLDMERKANVLVTELFDTELIGEGAIATYRHALEHLLEPGCLTIPHSATVYAQLVECPLAVSWQVPKILGNADGDVLLRTPEEVVDCRGSSAVFDVQLSQLPETSFNALSEPVPVFGFEWSNREELEVKRHSRKPVEIIRGGVPQAIFMWWDLKMDLEGTVMLSCAPFWAHPDFSSLKESNKNPKIPEQNLIPWRDHWMQAIYFLPYTKNTLNPGQRVNLDSFHDEFSLWFGLESPNLPPTHCSCGFHIAYSRSRIGQLNNGLRNKRTLNYLEQILDKSSTVLVIGDGSLLGVAIGALGVSHVYLLEPGQLSRTCMESYIRFNGLKNVSILSDLAELDASQRAAISHVYGEPYFGSAILPWENAIQFGALAKQIRQLLKPEVTFIPHSFSVHAVPVEFLDLHKINAPLGTCEGFDLSAMDRMIEEHSNETDSPVEAQPLWEYPCFALGAPVNLLSLPLSQDLPATQLWQGEFQLTQTPEKCNGIAVWADWHMDGSGSPKTTISTGPLEEIVESERPIRWNANWRQGVHLVKKAPRDGVIKWSVKFNGQLRACYFLFE</sequence>
<dbReference type="Gene3D" id="3.30.710.10">
    <property type="entry name" value="Potassium Channel Kv1.1, Chain A"/>
    <property type="match status" value="1"/>
</dbReference>
<dbReference type="FunFam" id="2.70.160.11:FF:000014">
    <property type="entry name" value="Protein arginine N-methyltransferase 7"/>
    <property type="match status" value="1"/>
</dbReference>
<dbReference type="AlphaFoldDB" id="A0ABD1D0R5"/>
<evidence type="ECO:0000256" key="3">
    <source>
        <dbReference type="ARBA" id="ARBA00022679"/>
    </source>
</evidence>
<dbReference type="SUPFAM" id="SSF54695">
    <property type="entry name" value="POZ domain"/>
    <property type="match status" value="1"/>
</dbReference>
<dbReference type="GO" id="GO:0032259">
    <property type="term" value="P:methylation"/>
    <property type="evidence" value="ECO:0007669"/>
    <property type="project" value="UniProtKB-KW"/>
</dbReference>
<dbReference type="InterPro" id="IPR008974">
    <property type="entry name" value="TRAF-like"/>
</dbReference>
<dbReference type="CDD" id="cd00121">
    <property type="entry name" value="MATH"/>
    <property type="match status" value="1"/>
</dbReference>
<evidence type="ECO:0000313" key="9">
    <source>
        <dbReference type="EMBL" id="KAL1386741.1"/>
    </source>
</evidence>